<gene>
    <name evidence="1" type="ORF">PYW08_013092</name>
</gene>
<proteinExistence type="predicted"/>
<accession>A0ACC2PZW1</accession>
<dbReference type="EMBL" id="CM056808">
    <property type="protein sequence ID" value="KAJ8704368.1"/>
    <property type="molecule type" value="Genomic_DNA"/>
</dbReference>
<name>A0ACC2PZW1_9NEOP</name>
<dbReference type="Proteomes" id="UP001231649">
    <property type="component" value="Chromosome 32"/>
</dbReference>
<protein>
    <submittedName>
        <fullName evidence="1">Uncharacterized protein</fullName>
    </submittedName>
</protein>
<sequence>MANVSFTDDQFRELLGALSNRDSRDSPLARKSGSFATCTARYDGSRDITVVEAFLSTISTFKKIESITDEHAIEGLTLLLVGDASIWWLGVKSTITTWHEATSLLRSTFAPARPAYRIYDDIVMDKQKTPSGTELFVAKKRALMAELPKPFLLQSQCLDLLYTSLHIHVRDRIPRDSVETFDDFLGKARQLEEIVAERSARNVETTPTVKRQRCTFCRAFGHNEKECRKKAVKGELKEIEEPTKPIARPGPKITCYGCGEPGVVRSKCPKCSKSKVGAVEVGFYALSPTTVASTARSRPTLKITIKGVKGQAHIDTGAKLSVASTTLYRVLQNKGIKFKSENATVTLADGLRRRQQIQSAMVPVSLCGRIIPTNFIVLPDSHDNRTLLGCDFLEDANMALNVPQRLFHFLDDPGRKYDLYPEEEDGAPVSTVQTEPETTESVFEKLAKMTSLEPIVSPMLMTPSPPSYPYEETQIEDSYGPPALIEFYTPPQSPSRMEPTLAGYSPRFVGSLFRDAQSSINSTEVTLSPESNALFGPNIDLAMIALTEVKDANEELTQLNKVLERNAAVFIGNGKPASLVEHAIETENRKPIAVPPYRLSPQRKEILLKEVNHMLDKGIITPSKSPWAAPVVMVPKKDGKIRVCIDYRQLNAITIADAYPLPRIDDLLHEAKPTPYMSSLDLRAGYWQIKVRDEDQEKTAFVTPFGLYQFNRMPFGLRNAPATFQRFIDRLKLQLDGIKLLAYLDDLILLSPSFEQHLQDLEQLLQLLQENNVIVNREKCRFCEKQISYLGHIITKDGLSTDPAKISAILDIPAPKTIRQLQSFLQTCSWYRRFVPEFAKIAQPLTQLTKKNATWKWDISQENAFCELKRRLTSAPVLRQADISSPYTIKTDASDYAIGAVLVQGEGMDEHPVEYASRLLTKAERNYSTTEREALAVIWSVTKFRGYIEGSSVVIATDHQALKWLMSMKSPTGRLARWALQLQPYNLSVKYIPGKTNVIADGLSRPPCKESQENCGLCIVSIDMPRHSGMEIRQEQLQDAALQTIIDALEKPTRDEDAVYWSNKGYVMNNGMLHRYIQDSDNESAQLVIPQHKKDIILSCYHDEPSAGHYGADKTFRRIATRYYWKGMRKDIEKYVKNCIKCQRYKPSNLKPAGLLQTTVLAQRFETLSFDLFGPLPQTPDGKTWIFIAEDVATRWIELFALEQATAETCASVLLNEIFLRYGVPRRLISDNGPQFVSSIMQKLMYCLNIQHAFTPVYHPETNPVERRNRDLKTQLGILVEDDHRSWAERLPSIRFAMNTSNCLSTGYTPAYLTFGRELRTYDDVKHDLRQVALSENFIPEITPKLILLAETFKKAREVQEHKEESRKNVVDERRRPAPAYVPGNLVLVTGNVQSNAARYETAKLTPRRDGPYVILRQHGPCSYEIAHPNERNTPLGIYHSSALSPYQGSALYPPNPERPLRRRGRPRKQMAVPEAETGLLAGPSSGPEGETVTPQQILHIESTRAQAERPCASSSPHRIRRRVLRRL</sequence>
<evidence type="ECO:0000313" key="1">
    <source>
        <dbReference type="EMBL" id="KAJ8704368.1"/>
    </source>
</evidence>
<keyword evidence="2" id="KW-1185">Reference proteome</keyword>
<organism evidence="1 2">
    <name type="scientific">Mythimna loreyi</name>
    <dbReference type="NCBI Taxonomy" id="667449"/>
    <lineage>
        <taxon>Eukaryota</taxon>
        <taxon>Metazoa</taxon>
        <taxon>Ecdysozoa</taxon>
        <taxon>Arthropoda</taxon>
        <taxon>Hexapoda</taxon>
        <taxon>Insecta</taxon>
        <taxon>Pterygota</taxon>
        <taxon>Neoptera</taxon>
        <taxon>Endopterygota</taxon>
        <taxon>Lepidoptera</taxon>
        <taxon>Glossata</taxon>
        <taxon>Ditrysia</taxon>
        <taxon>Noctuoidea</taxon>
        <taxon>Noctuidae</taxon>
        <taxon>Noctuinae</taxon>
        <taxon>Hadenini</taxon>
        <taxon>Mythimna</taxon>
    </lineage>
</organism>
<reference evidence="1" key="1">
    <citation type="submission" date="2023-03" db="EMBL/GenBank/DDBJ databases">
        <title>Chromosome-level genomes of two armyworms, Mythimna separata and Mythimna loreyi, provide insights into the biosynthesis and reception of sex pheromones.</title>
        <authorList>
            <person name="Zhao H."/>
        </authorList>
    </citation>
    <scope>NUCLEOTIDE SEQUENCE</scope>
    <source>
        <strain evidence="1">BeijingLab</strain>
    </source>
</reference>
<evidence type="ECO:0000313" key="2">
    <source>
        <dbReference type="Proteomes" id="UP001231649"/>
    </source>
</evidence>
<comment type="caution">
    <text evidence="1">The sequence shown here is derived from an EMBL/GenBank/DDBJ whole genome shotgun (WGS) entry which is preliminary data.</text>
</comment>